<sequence>MATIKVKLEREDKFGEIYRIYAIMSNLADIVKDLWEEDAITELREENEASLMDDMIEEKEELFKRLIRELEANKGLEHAKLIISSKSSDKHLLIVKIGEYINWRLLLKPNKVKLMEV</sequence>
<dbReference type="KEGG" id="ppac:PAP_05995"/>
<dbReference type="HOGENOM" id="CLU_2079499_0_0_2"/>
<reference evidence="1 2" key="2">
    <citation type="journal article" date="2015" name="Genome Announc.">
        <title>Complete Genome Sequence of Hyperthermophilic Piezophilic Archaeon Palaeococcus pacificus DY20341T, Isolated from Deep-Sea Hydrothermal Sediments.</title>
        <authorList>
            <person name="Zeng X."/>
            <person name="Jebbar M."/>
            <person name="Shao Z."/>
        </authorList>
    </citation>
    <scope>NUCLEOTIDE SEQUENCE [LARGE SCALE GENOMIC DNA]</scope>
    <source>
        <strain evidence="1 2">DY20341</strain>
    </source>
</reference>
<dbReference type="STRING" id="1343739.PAP_05995"/>
<dbReference type="EMBL" id="CP006019">
    <property type="protein sequence ID" value="AIF69599.1"/>
    <property type="molecule type" value="Genomic_DNA"/>
</dbReference>
<evidence type="ECO:0000313" key="1">
    <source>
        <dbReference type="EMBL" id="AIF69599.1"/>
    </source>
</evidence>
<dbReference type="Proteomes" id="UP000027981">
    <property type="component" value="Chromosome"/>
</dbReference>
<accession>A0A075LTG4</accession>
<evidence type="ECO:0000313" key="2">
    <source>
        <dbReference type="Proteomes" id="UP000027981"/>
    </source>
</evidence>
<gene>
    <name evidence="1" type="ORF">PAP_05995</name>
</gene>
<dbReference type="GeneID" id="24842321"/>
<proteinExistence type="predicted"/>
<keyword evidence="2" id="KW-1185">Reference proteome</keyword>
<dbReference type="AlphaFoldDB" id="A0A075LTG4"/>
<protein>
    <submittedName>
        <fullName evidence="1">Uncharacterized protein</fullName>
    </submittedName>
</protein>
<organism evidence="1 2">
    <name type="scientific">Palaeococcus pacificus DY20341</name>
    <dbReference type="NCBI Taxonomy" id="1343739"/>
    <lineage>
        <taxon>Archaea</taxon>
        <taxon>Methanobacteriati</taxon>
        <taxon>Methanobacteriota</taxon>
        <taxon>Thermococci</taxon>
        <taxon>Thermococcales</taxon>
        <taxon>Thermococcaceae</taxon>
        <taxon>Palaeococcus</taxon>
    </lineage>
</organism>
<dbReference type="RefSeq" id="WP_048165140.1">
    <property type="nucleotide sequence ID" value="NZ_CP006019.1"/>
</dbReference>
<name>A0A075LTG4_9EURY</name>
<reference evidence="2" key="1">
    <citation type="submission" date="2013-06" db="EMBL/GenBank/DDBJ databases">
        <title>Complete Genome Sequence of Hyperthermophilic Palaeococcus pacificus DY20341T, Isolated from a Deep-Sea Hydrothermal Sediments.</title>
        <authorList>
            <person name="Zeng X."/>
            <person name="Shao Z."/>
        </authorList>
    </citation>
    <scope>NUCLEOTIDE SEQUENCE [LARGE SCALE GENOMIC DNA]</scope>
    <source>
        <strain evidence="2">DY20341</strain>
    </source>
</reference>